<organism evidence="10 11">
    <name type="scientific">Argiope bruennichi</name>
    <name type="common">Wasp spider</name>
    <name type="synonym">Aranea bruennichi</name>
    <dbReference type="NCBI Taxonomy" id="94029"/>
    <lineage>
        <taxon>Eukaryota</taxon>
        <taxon>Metazoa</taxon>
        <taxon>Ecdysozoa</taxon>
        <taxon>Arthropoda</taxon>
        <taxon>Chelicerata</taxon>
        <taxon>Arachnida</taxon>
        <taxon>Araneae</taxon>
        <taxon>Araneomorphae</taxon>
        <taxon>Entelegynae</taxon>
        <taxon>Araneoidea</taxon>
        <taxon>Araneidae</taxon>
        <taxon>Argiope</taxon>
    </lineage>
</organism>
<reference evidence="10" key="1">
    <citation type="journal article" date="2020" name="bioRxiv">
        <title>Chromosome-level reference genome of the European wasp spider Argiope bruennichi: a resource for studies on range expansion and evolutionary adaptation.</title>
        <authorList>
            <person name="Sheffer M.M."/>
            <person name="Hoppe A."/>
            <person name="Krehenwinkel H."/>
            <person name="Uhl G."/>
            <person name="Kuss A.W."/>
            <person name="Jensen L."/>
            <person name="Jensen C."/>
            <person name="Gillespie R.G."/>
            <person name="Hoff K.J."/>
            <person name="Prost S."/>
        </authorList>
    </citation>
    <scope>NUCLEOTIDE SEQUENCE</scope>
</reference>
<keyword evidence="11" id="KW-1185">Reference proteome</keyword>
<dbReference type="GO" id="GO:0044218">
    <property type="term" value="C:other organism cell membrane"/>
    <property type="evidence" value="ECO:0007669"/>
    <property type="project" value="UniProtKB-KW"/>
</dbReference>
<name>A0A8T0FVZ6_ARGBR</name>
<comment type="caution">
    <text evidence="10">The sequence shown here is derived from an EMBL/GenBank/DDBJ whole genome shotgun (WGS) entry which is preliminary data.</text>
</comment>
<keyword evidence="5" id="KW-1052">Target cell membrane</keyword>
<dbReference type="EMBL" id="JABXBU010000002">
    <property type="protein sequence ID" value="KAF8795284.1"/>
    <property type="molecule type" value="Genomic_DNA"/>
</dbReference>
<gene>
    <name evidence="10" type="ORF">HNY73_003153</name>
</gene>
<evidence type="ECO:0000256" key="8">
    <source>
        <dbReference type="ARBA" id="ARBA00023028"/>
    </source>
</evidence>
<evidence type="ECO:0000256" key="7">
    <source>
        <dbReference type="ARBA" id="ARBA00022699"/>
    </source>
</evidence>
<evidence type="ECO:0000256" key="4">
    <source>
        <dbReference type="ARBA" id="ARBA00022525"/>
    </source>
</evidence>
<evidence type="ECO:0000256" key="1">
    <source>
        <dbReference type="ARBA" id="ARBA00004175"/>
    </source>
</evidence>
<sequence>MGGFFSVVAVYLDGWFRRFFGYTQTLSFTSQSTEALIKEFCECDEVSAKNFYSQILTEIKLAVSIDDLNRFRVLLDVLNSINTYKIPEKVHDYKLHAYKLLGNINLIILACKSVAIKVLEHLCSNDNNVYNLPFLIDGNSISPENTDEDGHNAFYYAIRSNAIKCLKLLTEKWPNSYFEENPDAMDDILSNEYNELMIRRVPLSKDMELFLKKILVDLRFFQDNTAKKSIQNSTEVQDRKTLFFTRMDFVLEKIANITDQFWNKDPDEQFILEAKFIAKNLHVLKCHFSTTKFTYDKLPWEEIEFCLIIFNRACMNRFESDPLYHFVLNKKRILTHLRNFSDRLYALKEELAILNFDNIPMLQLLQRQKVIENEENAIFKDLYEDFAQVRDLYTLEAIRKNVDLALSVDATQKDGQLLIIRVLQVIGENFKNTLDSPKLTDGTAKLLFSALQSGTKDIIS</sequence>
<keyword evidence="6" id="KW-0800">Toxin</keyword>
<dbReference type="GO" id="GO:0090729">
    <property type="term" value="F:toxin activity"/>
    <property type="evidence" value="ECO:0007669"/>
    <property type="project" value="UniProtKB-KW"/>
</dbReference>
<evidence type="ECO:0000256" key="6">
    <source>
        <dbReference type="ARBA" id="ARBA00022656"/>
    </source>
</evidence>
<dbReference type="InterPro" id="IPR036770">
    <property type="entry name" value="Ankyrin_rpt-contain_sf"/>
</dbReference>
<comment type="subcellular location">
    <subcellularLocation>
        <location evidence="2">Secreted</location>
    </subcellularLocation>
    <subcellularLocation>
        <location evidence="1">Target cell membrane</location>
    </subcellularLocation>
</comment>
<keyword evidence="9" id="KW-1053">Target membrane</keyword>
<evidence type="ECO:0000256" key="2">
    <source>
        <dbReference type="ARBA" id="ARBA00004613"/>
    </source>
</evidence>
<keyword evidence="8" id="KW-0638">Presynaptic neurotoxin</keyword>
<proteinExistence type="predicted"/>
<dbReference type="GO" id="GO:0044231">
    <property type="term" value="C:host cell presynaptic membrane"/>
    <property type="evidence" value="ECO:0007669"/>
    <property type="project" value="UniProtKB-KW"/>
</dbReference>
<keyword evidence="4" id="KW-0964">Secreted</keyword>
<dbReference type="GO" id="GO:0006887">
    <property type="term" value="P:exocytosis"/>
    <property type="evidence" value="ECO:0007669"/>
    <property type="project" value="UniProtKB-KW"/>
</dbReference>
<accession>A0A8T0FVZ6</accession>
<dbReference type="Proteomes" id="UP000807504">
    <property type="component" value="Unassembled WGS sequence"/>
</dbReference>
<dbReference type="SUPFAM" id="SSF48403">
    <property type="entry name" value="Ankyrin repeat"/>
    <property type="match status" value="1"/>
</dbReference>
<reference evidence="10" key="2">
    <citation type="submission" date="2020-06" db="EMBL/GenBank/DDBJ databases">
        <authorList>
            <person name="Sheffer M."/>
        </authorList>
    </citation>
    <scope>NUCLEOTIDE SEQUENCE</scope>
</reference>
<evidence type="ECO:0000313" key="11">
    <source>
        <dbReference type="Proteomes" id="UP000807504"/>
    </source>
</evidence>
<keyword evidence="7" id="KW-0528">Neurotoxin</keyword>
<evidence type="ECO:0000256" key="3">
    <source>
        <dbReference type="ARBA" id="ARBA00022483"/>
    </source>
</evidence>
<dbReference type="AlphaFoldDB" id="A0A8T0FVZ6"/>
<protein>
    <submittedName>
        <fullName evidence="10">Uncharacterized protein</fullName>
    </submittedName>
</protein>
<evidence type="ECO:0000313" key="10">
    <source>
        <dbReference type="EMBL" id="KAF8795284.1"/>
    </source>
</evidence>
<evidence type="ECO:0000256" key="9">
    <source>
        <dbReference type="ARBA" id="ARBA00023298"/>
    </source>
</evidence>
<keyword evidence="3" id="KW-0268">Exocytosis</keyword>
<evidence type="ECO:0000256" key="5">
    <source>
        <dbReference type="ARBA" id="ARBA00022537"/>
    </source>
</evidence>
<dbReference type="GO" id="GO:0005576">
    <property type="term" value="C:extracellular region"/>
    <property type="evidence" value="ECO:0007669"/>
    <property type="project" value="UniProtKB-SubCell"/>
</dbReference>
<keyword evidence="9" id="KW-0472">Membrane</keyword>